<keyword evidence="1" id="KW-0812">Transmembrane</keyword>
<name>A0A0A8J7P8_ECOLX</name>
<evidence type="ECO:0000313" key="2">
    <source>
        <dbReference type="EMBL" id="BAQ01375.1"/>
    </source>
</evidence>
<evidence type="ECO:0008006" key="3">
    <source>
        <dbReference type="Google" id="ProtNLM"/>
    </source>
</evidence>
<proteinExistence type="predicted"/>
<accession>A0A0A8J7P8</accession>
<keyword evidence="1" id="KW-1133">Transmembrane helix</keyword>
<sequence length="342" mass="40553">MTPISIVICGPQYKEYSINYTINKINKIFANSEIIISTNDEKLISDVKENTLVDKIIYCNPTGELPSLKFSDIQNINVNNNINKQIKCAYEGILVAKNELVLRLRTDQIILDSSILELWTKINKIPKAHDKKGRIITSSIFSINPRFSERMAYHISDMLQLGYKNDLLSYFSAPEYPFEYATWYERNPHHKNSNEFERKFRSRFAVEQWLTLHYIFKEEKNFPISFHNEFNDKIITDFEDIFIEYFIIAHPSDISLRASKFYKAESYYNTQCYSTKECLFLLARKHPEFTYMIDDYKHKGMNKKYFSILMPFIYAPLSQFLIKRMSNNQKNKIKEILNKLTK</sequence>
<dbReference type="RefSeq" id="WP_074495023.1">
    <property type="nucleotide sequence ID" value="NZ_JARLSM010000055.1"/>
</dbReference>
<protein>
    <recommendedName>
        <fullName evidence="3">WavE lipopolysaccharide synthesis</fullName>
    </recommendedName>
</protein>
<dbReference type="EMBL" id="AB812040">
    <property type="protein sequence ID" value="BAQ01375.1"/>
    <property type="molecule type" value="Genomic_DNA"/>
</dbReference>
<dbReference type="Pfam" id="PF07507">
    <property type="entry name" value="WavE"/>
    <property type="match status" value="1"/>
</dbReference>
<evidence type="ECO:0000256" key="1">
    <source>
        <dbReference type="SAM" id="Phobius"/>
    </source>
</evidence>
<dbReference type="AlphaFoldDB" id="A0A0A8J7P8"/>
<dbReference type="InterPro" id="IPR011122">
    <property type="entry name" value="WavE"/>
</dbReference>
<feature type="transmembrane region" description="Helical" evidence="1">
    <location>
        <begin position="305"/>
        <end position="322"/>
    </location>
</feature>
<organism evidence="2">
    <name type="scientific">Escherichia coli</name>
    <dbReference type="NCBI Taxonomy" id="562"/>
    <lineage>
        <taxon>Bacteria</taxon>
        <taxon>Pseudomonadati</taxon>
        <taxon>Pseudomonadota</taxon>
        <taxon>Gammaproteobacteria</taxon>
        <taxon>Enterobacterales</taxon>
        <taxon>Enterobacteriaceae</taxon>
        <taxon>Escherichia</taxon>
    </lineage>
</organism>
<keyword evidence="1" id="KW-0472">Membrane</keyword>
<reference evidence="2" key="1">
    <citation type="journal article" date="2014" name="DNA Res.">
        <title>A complete view of the genetic diversity of the Escherichia coli O-antigen biosynthesis gene cluster.</title>
        <authorList>
            <person name="Iguchi A."/>
            <person name="Iyoda S."/>
            <person name="Kikuchi T."/>
            <person name="Ogura Y."/>
            <person name="Katsura K."/>
            <person name="Ohnishi M."/>
            <person name="Hayashi T."/>
            <person name="Thomson N.R."/>
        </authorList>
    </citation>
    <scope>NUCLEOTIDE SEQUENCE</scope>
    <source>
        <strain evidence="2">H308a</strain>
    </source>
</reference>